<protein>
    <submittedName>
        <fullName evidence="1">Uncharacterized protein</fullName>
    </submittedName>
</protein>
<accession>A0A7S0LRJ2</accession>
<dbReference type="AlphaFoldDB" id="A0A7S0LRJ2"/>
<evidence type="ECO:0000313" key="1">
    <source>
        <dbReference type="EMBL" id="CAD8620570.1"/>
    </source>
</evidence>
<name>A0A7S0LRJ2_9EUKA</name>
<dbReference type="EMBL" id="HBEY01049858">
    <property type="protein sequence ID" value="CAD8620570.1"/>
    <property type="molecule type" value="Transcribed_RNA"/>
</dbReference>
<organism evidence="1">
    <name type="scientific">Coccolithus braarudii</name>
    <dbReference type="NCBI Taxonomy" id="221442"/>
    <lineage>
        <taxon>Eukaryota</taxon>
        <taxon>Haptista</taxon>
        <taxon>Haptophyta</taxon>
        <taxon>Prymnesiophyceae</taxon>
        <taxon>Coccolithales</taxon>
        <taxon>Coccolithaceae</taxon>
        <taxon>Coccolithus</taxon>
    </lineage>
</organism>
<proteinExistence type="predicted"/>
<gene>
    <name evidence="1" type="ORF">CPEL01642_LOCUS23953</name>
</gene>
<sequence>MWFLLAMVLPLVQTAEVSQVGEAADPRRLVALGRISLTSDSGEYLVVDAHAQSVTLLGTDAVRTGTADASVVAEWEAMDAGGGALYFRAIPAAESGLAAGGVLLMALDFDGDASHTPEKRARWSVRQQGGRISFESAFGAFLKQVGRSVEQSREVLSIDEPSLWWTIAALPTTDATQSLSPGTDPVAAPQSQLRRRMQLKLPPARACIAAGLAAGGSVIFVSGLVAEPVGAVLGSLLGPLLGPLLRADACQVMARREQRNYGSPYV</sequence>
<reference evidence="1" key="1">
    <citation type="submission" date="2021-01" db="EMBL/GenBank/DDBJ databases">
        <authorList>
            <person name="Corre E."/>
            <person name="Pelletier E."/>
            <person name="Niang G."/>
            <person name="Scheremetjew M."/>
            <person name="Finn R."/>
            <person name="Kale V."/>
            <person name="Holt S."/>
            <person name="Cochrane G."/>
            <person name="Meng A."/>
            <person name="Brown T."/>
            <person name="Cohen L."/>
        </authorList>
    </citation>
    <scope>NUCLEOTIDE SEQUENCE</scope>
    <source>
        <strain evidence="1">PLY182g</strain>
    </source>
</reference>